<gene>
    <name evidence="1" type="ORF">BDY19DRAFT_480116</name>
</gene>
<evidence type="ECO:0000313" key="2">
    <source>
        <dbReference type="Proteomes" id="UP001055072"/>
    </source>
</evidence>
<reference evidence="1" key="1">
    <citation type="journal article" date="2021" name="Environ. Microbiol.">
        <title>Gene family expansions and transcriptome signatures uncover fungal adaptations to wood decay.</title>
        <authorList>
            <person name="Hage H."/>
            <person name="Miyauchi S."/>
            <person name="Viragh M."/>
            <person name="Drula E."/>
            <person name="Min B."/>
            <person name="Chaduli D."/>
            <person name="Navarro D."/>
            <person name="Favel A."/>
            <person name="Norest M."/>
            <person name="Lesage-Meessen L."/>
            <person name="Balint B."/>
            <person name="Merenyi Z."/>
            <person name="de Eugenio L."/>
            <person name="Morin E."/>
            <person name="Martinez A.T."/>
            <person name="Baldrian P."/>
            <person name="Stursova M."/>
            <person name="Martinez M.J."/>
            <person name="Novotny C."/>
            <person name="Magnuson J.K."/>
            <person name="Spatafora J.W."/>
            <person name="Maurice S."/>
            <person name="Pangilinan J."/>
            <person name="Andreopoulos W."/>
            <person name="LaButti K."/>
            <person name="Hundley H."/>
            <person name="Na H."/>
            <person name="Kuo A."/>
            <person name="Barry K."/>
            <person name="Lipzen A."/>
            <person name="Henrissat B."/>
            <person name="Riley R."/>
            <person name="Ahrendt S."/>
            <person name="Nagy L.G."/>
            <person name="Grigoriev I.V."/>
            <person name="Martin F."/>
            <person name="Rosso M.N."/>
        </authorList>
    </citation>
    <scope>NUCLEOTIDE SEQUENCE</scope>
    <source>
        <strain evidence="1">CBS 384.51</strain>
    </source>
</reference>
<accession>A0ACB8TSM8</accession>
<dbReference type="Proteomes" id="UP001055072">
    <property type="component" value="Unassembled WGS sequence"/>
</dbReference>
<evidence type="ECO:0000313" key="1">
    <source>
        <dbReference type="EMBL" id="KAI0084834.1"/>
    </source>
</evidence>
<organism evidence="1 2">
    <name type="scientific">Irpex rosettiformis</name>
    <dbReference type="NCBI Taxonomy" id="378272"/>
    <lineage>
        <taxon>Eukaryota</taxon>
        <taxon>Fungi</taxon>
        <taxon>Dikarya</taxon>
        <taxon>Basidiomycota</taxon>
        <taxon>Agaricomycotina</taxon>
        <taxon>Agaricomycetes</taxon>
        <taxon>Polyporales</taxon>
        <taxon>Irpicaceae</taxon>
        <taxon>Irpex</taxon>
    </lineage>
</organism>
<proteinExistence type="predicted"/>
<keyword evidence="2" id="KW-1185">Reference proteome</keyword>
<sequence length="280" mass="32446">MAAAAVLSPRDVQTTFNYFAPIDDEPPFQYTYQAPLGQRQNNIGQDRKPAVVHDVRGKEQEYGIGLDTSGFQFVKHESAEKDFTDEERITTAYYKEVEELLKKEVGAKRVFIFDHTIRRKPAENAPIDAQYRGPVERVHIDQTYEASVKRVYRHLGDDAERLLKGRVRIINVWRPIKNPVAHKPLAVSDWRHLDQKDLVVSRLIYPDREGGVYQVKHNPEHRWYYLSDQKPDEVTLIKCYDSDDTKARLTPHSAFLDSTSSPEAPHRESIEIRTLVFDTE</sequence>
<protein>
    <submittedName>
        <fullName evidence="1">Uncharacterized protein</fullName>
    </submittedName>
</protein>
<dbReference type="EMBL" id="MU274938">
    <property type="protein sequence ID" value="KAI0084834.1"/>
    <property type="molecule type" value="Genomic_DNA"/>
</dbReference>
<comment type="caution">
    <text evidence="1">The sequence shown here is derived from an EMBL/GenBank/DDBJ whole genome shotgun (WGS) entry which is preliminary data.</text>
</comment>
<name>A0ACB8TSM8_9APHY</name>